<protein>
    <submittedName>
        <fullName evidence="1">Uncharacterized protein</fullName>
    </submittedName>
</protein>
<gene>
    <name evidence="1" type="ORF">PsorP6_013621</name>
</gene>
<dbReference type="EMBL" id="CM047588">
    <property type="protein sequence ID" value="KAI9905408.1"/>
    <property type="molecule type" value="Genomic_DNA"/>
</dbReference>
<evidence type="ECO:0000313" key="1">
    <source>
        <dbReference type="EMBL" id="KAI9905408.1"/>
    </source>
</evidence>
<organism evidence="1 2">
    <name type="scientific">Peronosclerospora sorghi</name>
    <dbReference type="NCBI Taxonomy" id="230839"/>
    <lineage>
        <taxon>Eukaryota</taxon>
        <taxon>Sar</taxon>
        <taxon>Stramenopiles</taxon>
        <taxon>Oomycota</taxon>
        <taxon>Peronosporomycetes</taxon>
        <taxon>Peronosporales</taxon>
        <taxon>Peronosporaceae</taxon>
        <taxon>Peronosclerospora</taxon>
    </lineage>
</organism>
<proteinExistence type="predicted"/>
<name>A0ACC0VG11_9STRA</name>
<dbReference type="Proteomes" id="UP001163321">
    <property type="component" value="Chromosome 9"/>
</dbReference>
<evidence type="ECO:0000313" key="2">
    <source>
        <dbReference type="Proteomes" id="UP001163321"/>
    </source>
</evidence>
<keyword evidence="2" id="KW-1185">Reference proteome</keyword>
<sequence>MGQQSRQIGELTAAHNEARWGWFAKEEPSREQEAGHALSPPTKQERKRDFMDSSMVYERRIMAINETLQTKIFACIKQATLMRLCECELFWQLSEVTE</sequence>
<accession>A0ACC0VG11</accession>
<comment type="caution">
    <text evidence="1">The sequence shown here is derived from an EMBL/GenBank/DDBJ whole genome shotgun (WGS) entry which is preliminary data.</text>
</comment>
<reference evidence="1 2" key="1">
    <citation type="journal article" date="2022" name="bioRxiv">
        <title>The genome of the oomycete Peronosclerospora sorghi, a cosmopolitan pathogen of maize and sorghum, is inflated with dispersed pseudogenes.</title>
        <authorList>
            <person name="Fletcher K."/>
            <person name="Martin F."/>
            <person name="Isakeit T."/>
            <person name="Cavanaugh K."/>
            <person name="Magill C."/>
            <person name="Michelmore R."/>
        </authorList>
    </citation>
    <scope>NUCLEOTIDE SEQUENCE [LARGE SCALE GENOMIC DNA]</scope>
    <source>
        <strain evidence="1">P6</strain>
    </source>
</reference>